<proteinExistence type="predicted"/>
<feature type="non-terminal residue" evidence="3">
    <location>
        <position position="179"/>
    </location>
</feature>
<dbReference type="Gene3D" id="3.30.300.180">
    <property type="match status" value="1"/>
</dbReference>
<evidence type="ECO:0008006" key="4">
    <source>
        <dbReference type="Google" id="ProtNLM"/>
    </source>
</evidence>
<evidence type="ECO:0000259" key="2">
    <source>
        <dbReference type="Pfam" id="PF11638"/>
    </source>
</evidence>
<feature type="domain" description="DnaA N-terminal" evidence="2">
    <location>
        <begin position="4"/>
        <end position="66"/>
    </location>
</feature>
<dbReference type="GO" id="GO:0006270">
    <property type="term" value="P:DNA replication initiation"/>
    <property type="evidence" value="ECO:0007669"/>
    <property type="project" value="TreeGrafter"/>
</dbReference>
<dbReference type="InterPro" id="IPR027417">
    <property type="entry name" value="P-loop_NTPase"/>
</dbReference>
<dbReference type="Gene3D" id="3.40.50.300">
    <property type="entry name" value="P-loop containing nucleotide triphosphate hydrolases"/>
    <property type="match status" value="1"/>
</dbReference>
<comment type="caution">
    <text evidence="3">The sequence shown here is derived from an EMBL/GenBank/DDBJ whole genome shotgun (WGS) entry which is preliminary data.</text>
</comment>
<name>X1KK91_9ZZZZ</name>
<protein>
    <recommendedName>
        <fullName evidence="4">Chromosomal replication initiator protein DnaA domain-containing protein</fullName>
    </recommendedName>
</protein>
<dbReference type="GO" id="GO:0005886">
    <property type="term" value="C:plasma membrane"/>
    <property type="evidence" value="ECO:0007669"/>
    <property type="project" value="TreeGrafter"/>
</dbReference>
<dbReference type="InterPro" id="IPR024633">
    <property type="entry name" value="DnaA_N_dom"/>
</dbReference>
<evidence type="ECO:0000313" key="3">
    <source>
        <dbReference type="EMBL" id="GAI07462.1"/>
    </source>
</evidence>
<gene>
    <name evidence="3" type="ORF">S06H3_23449</name>
</gene>
<organism evidence="3">
    <name type="scientific">marine sediment metagenome</name>
    <dbReference type="NCBI Taxonomy" id="412755"/>
    <lineage>
        <taxon>unclassified sequences</taxon>
        <taxon>metagenomes</taxon>
        <taxon>ecological metagenomes</taxon>
    </lineage>
</organism>
<dbReference type="Pfam" id="PF00308">
    <property type="entry name" value="Bac_DnaA"/>
    <property type="match status" value="1"/>
</dbReference>
<dbReference type="InterPro" id="IPR013317">
    <property type="entry name" value="DnaA_dom"/>
</dbReference>
<dbReference type="SUPFAM" id="SSF52540">
    <property type="entry name" value="P-loop containing nucleoside triphosphate hydrolases"/>
    <property type="match status" value="1"/>
</dbReference>
<dbReference type="InterPro" id="IPR038454">
    <property type="entry name" value="DnaA_N_sf"/>
</dbReference>
<dbReference type="GO" id="GO:0003688">
    <property type="term" value="F:DNA replication origin binding"/>
    <property type="evidence" value="ECO:0007669"/>
    <property type="project" value="TreeGrafter"/>
</dbReference>
<dbReference type="PANTHER" id="PTHR30050:SF2">
    <property type="entry name" value="CHROMOSOMAL REPLICATION INITIATOR PROTEIN DNAA"/>
    <property type="match status" value="1"/>
</dbReference>
<feature type="domain" description="Chromosomal replication initiator protein DnaA ATPAse" evidence="1">
    <location>
        <begin position="119"/>
        <end position="177"/>
    </location>
</feature>
<dbReference type="PANTHER" id="PTHR30050">
    <property type="entry name" value="CHROMOSOMAL REPLICATION INITIATOR PROTEIN DNAA"/>
    <property type="match status" value="1"/>
</dbReference>
<sequence>MNNEELWQAVLAQIQFNVSRANFATWFRSTKILSKDKSDVLVSVENSFSKEWLSNKYSSLILKILRSLDKDIKSIEFKVNQKKAVGLPKTTEITKKEKEKLEGPQLPFQEFTLDIKTNLNPRYTFDNFIVGGFNELAQAAAWAVSESPGFAYNPLFIYGGVGLGKTHLLQAAGNRIAEL</sequence>
<evidence type="ECO:0000259" key="1">
    <source>
        <dbReference type="Pfam" id="PF00308"/>
    </source>
</evidence>
<reference evidence="3" key="1">
    <citation type="journal article" date="2014" name="Front. Microbiol.">
        <title>High frequency of phylogenetically diverse reductive dehalogenase-homologous genes in deep subseafloor sedimentary metagenomes.</title>
        <authorList>
            <person name="Kawai M."/>
            <person name="Futagami T."/>
            <person name="Toyoda A."/>
            <person name="Takaki Y."/>
            <person name="Nishi S."/>
            <person name="Hori S."/>
            <person name="Arai W."/>
            <person name="Tsubouchi T."/>
            <person name="Morono Y."/>
            <person name="Uchiyama I."/>
            <person name="Ito T."/>
            <person name="Fujiyama A."/>
            <person name="Inagaki F."/>
            <person name="Takami H."/>
        </authorList>
    </citation>
    <scope>NUCLEOTIDE SEQUENCE</scope>
    <source>
        <strain evidence="3">Expedition CK06-06</strain>
    </source>
</reference>
<accession>X1KK91</accession>
<dbReference type="EMBL" id="BARV01012747">
    <property type="protein sequence ID" value="GAI07462.1"/>
    <property type="molecule type" value="Genomic_DNA"/>
</dbReference>
<dbReference type="AlphaFoldDB" id="X1KK91"/>
<dbReference type="Pfam" id="PF11638">
    <property type="entry name" value="DnaA_N"/>
    <property type="match status" value="1"/>
</dbReference>